<reference evidence="1 2" key="1">
    <citation type="submission" date="2020-08" db="EMBL/GenBank/DDBJ databases">
        <title>Genomic Encyclopedia of Type Strains, Phase IV (KMG-IV): sequencing the most valuable type-strain genomes for metagenomic binning, comparative biology and taxonomic classification.</title>
        <authorList>
            <person name="Goeker M."/>
        </authorList>
    </citation>
    <scope>NUCLEOTIDE SEQUENCE [LARGE SCALE GENOMIC DNA]</scope>
    <source>
        <strain evidence="1 2">DSM 17507</strain>
    </source>
</reference>
<dbReference type="EMBL" id="JACHOA010000004">
    <property type="protein sequence ID" value="MBB4614254.1"/>
    <property type="molecule type" value="Genomic_DNA"/>
</dbReference>
<keyword evidence="2" id="KW-1185">Reference proteome</keyword>
<organism evidence="1 2">
    <name type="scientific">Novosphingobium taihuense</name>
    <dbReference type="NCBI Taxonomy" id="260085"/>
    <lineage>
        <taxon>Bacteria</taxon>
        <taxon>Pseudomonadati</taxon>
        <taxon>Pseudomonadota</taxon>
        <taxon>Alphaproteobacteria</taxon>
        <taxon>Sphingomonadales</taxon>
        <taxon>Sphingomonadaceae</taxon>
        <taxon>Novosphingobium</taxon>
    </lineage>
</organism>
<name>A0A7W7EUR6_9SPHN</name>
<gene>
    <name evidence="1" type="ORF">GGR37_002540</name>
</gene>
<comment type="caution">
    <text evidence="1">The sequence shown here is derived from an EMBL/GenBank/DDBJ whole genome shotgun (WGS) entry which is preliminary data.</text>
</comment>
<proteinExistence type="predicted"/>
<evidence type="ECO:0000313" key="1">
    <source>
        <dbReference type="EMBL" id="MBB4614254.1"/>
    </source>
</evidence>
<protein>
    <submittedName>
        <fullName evidence="1">Uncharacterized protein</fullName>
    </submittedName>
</protein>
<dbReference type="Proteomes" id="UP000538566">
    <property type="component" value="Unassembled WGS sequence"/>
</dbReference>
<evidence type="ECO:0000313" key="2">
    <source>
        <dbReference type="Proteomes" id="UP000538566"/>
    </source>
</evidence>
<dbReference type="AlphaFoldDB" id="A0A7W7EUR6"/>
<accession>A0A7W7EUR6</accession>
<sequence length="84" mass="9760">MTHRMLVRAWRIKACDLGAIIAFRAISDVAVAQSINWLMRYFQFQDRTSIATEIPELHEKYQSEAELAGFTKARTLNAERQFNL</sequence>